<dbReference type="SUPFAM" id="SSF55347">
    <property type="entry name" value="Glyceraldehyde-3-phosphate dehydrogenase-like, C-terminal domain"/>
    <property type="match status" value="1"/>
</dbReference>
<dbReference type="InterPro" id="IPR000683">
    <property type="entry name" value="Gfo/Idh/MocA-like_OxRdtase_N"/>
</dbReference>
<dbReference type="PANTHER" id="PTHR22604">
    <property type="entry name" value="OXIDOREDUCTASES"/>
    <property type="match status" value="1"/>
</dbReference>
<dbReference type="InterPro" id="IPR050984">
    <property type="entry name" value="Gfo/Idh/MocA_domain"/>
</dbReference>
<dbReference type="InterPro" id="IPR036291">
    <property type="entry name" value="NAD(P)-bd_dom_sf"/>
</dbReference>
<keyword evidence="2" id="KW-0560">Oxidoreductase</keyword>
<dbReference type="SUPFAM" id="SSF51735">
    <property type="entry name" value="NAD(P)-binding Rossmann-fold domains"/>
    <property type="match status" value="1"/>
</dbReference>
<dbReference type="EMBL" id="GQ409537">
    <property type="protein sequence ID" value="ADE34511.1"/>
    <property type="molecule type" value="Genomic_DNA"/>
</dbReference>
<sequence length="311" mass="32965">MRPAARPRRIGVLGCADIARRRMLPSMARQPLVRLAAVASRDAGRAAAFAAEFGCAAVTGYDALLARDDIDAVYLPLPPALHVRWSLRALEAGKHVLCEKPFAPDAVQARLAVDAARKHGLLLMESFMFLHHAQHAEVLRLLGSGAIGELRSVTAEFAIPRLASGALASTLPEVGAYPVRAAQLLAGSELAVLGAGSGETYGSALLATPQGVTVHLTHGLDHAYRNRYALWGSGGRISLDRAYSTPDDHVPVIHLERGGSREHLTLPPDSQFTNVIGAFARAVADGTGFERAAQDIMRQAELMDLVGAGAI</sequence>
<name>D6MSX3_9ACTN</name>
<proteinExistence type="inferred from homology"/>
<evidence type="ECO:0000259" key="3">
    <source>
        <dbReference type="Pfam" id="PF01408"/>
    </source>
</evidence>
<gene>
    <name evidence="4" type="primary">ssfS4</name>
</gene>
<dbReference type="Gene3D" id="3.30.360.10">
    <property type="entry name" value="Dihydrodipicolinate Reductase, domain 2"/>
    <property type="match status" value="1"/>
</dbReference>
<comment type="similarity">
    <text evidence="1">Belongs to the Gfo/Idh/MocA family.</text>
</comment>
<dbReference type="AlphaFoldDB" id="D6MSX3"/>
<organism evidence="4">
    <name type="scientific">Streptomyces sp. SF2575</name>
    <dbReference type="NCBI Taxonomy" id="746675"/>
    <lineage>
        <taxon>Bacteria</taxon>
        <taxon>Bacillati</taxon>
        <taxon>Actinomycetota</taxon>
        <taxon>Actinomycetes</taxon>
        <taxon>Kitasatosporales</taxon>
        <taxon>Streptomycetaceae</taxon>
        <taxon>Streptomyces</taxon>
    </lineage>
</organism>
<dbReference type="GO" id="GO:0016491">
    <property type="term" value="F:oxidoreductase activity"/>
    <property type="evidence" value="ECO:0007669"/>
    <property type="project" value="UniProtKB-KW"/>
</dbReference>
<protein>
    <submittedName>
        <fullName evidence="4">SsfS4</fullName>
    </submittedName>
</protein>
<dbReference type="GO" id="GO:0000166">
    <property type="term" value="F:nucleotide binding"/>
    <property type="evidence" value="ECO:0007669"/>
    <property type="project" value="InterPro"/>
</dbReference>
<feature type="domain" description="Gfo/Idh/MocA-like oxidoreductase N-terminal" evidence="3">
    <location>
        <begin position="9"/>
        <end position="125"/>
    </location>
</feature>
<dbReference type="Gene3D" id="3.40.50.720">
    <property type="entry name" value="NAD(P)-binding Rossmann-like Domain"/>
    <property type="match status" value="1"/>
</dbReference>
<dbReference type="Pfam" id="PF01408">
    <property type="entry name" value="GFO_IDH_MocA"/>
    <property type="match status" value="1"/>
</dbReference>
<reference evidence="4" key="1">
    <citation type="journal article" date="2009" name="J. Am. Chem. Soc.">
        <title>Biochemical analysis of the biosynthetic pathway of an anticancer tetracycline SF2575.</title>
        <authorList>
            <person name="Pickens L.B."/>
            <person name="Kim W."/>
            <person name="Wang P."/>
            <person name="Zhou H."/>
            <person name="Watanabe K."/>
            <person name="Gomi S."/>
            <person name="Tang Y."/>
        </authorList>
    </citation>
    <scope>NUCLEOTIDE SEQUENCE</scope>
    <source>
        <strain evidence="4">SF2575</strain>
    </source>
</reference>
<evidence type="ECO:0000256" key="2">
    <source>
        <dbReference type="ARBA" id="ARBA00023002"/>
    </source>
</evidence>
<accession>D6MSX3</accession>
<dbReference type="PANTHER" id="PTHR22604:SF105">
    <property type="entry name" value="TRANS-1,2-DIHYDROBENZENE-1,2-DIOL DEHYDROGENASE"/>
    <property type="match status" value="1"/>
</dbReference>
<evidence type="ECO:0000313" key="4">
    <source>
        <dbReference type="EMBL" id="ADE34511.1"/>
    </source>
</evidence>
<evidence type="ECO:0000256" key="1">
    <source>
        <dbReference type="ARBA" id="ARBA00010928"/>
    </source>
</evidence>